<keyword evidence="1" id="KW-1133">Transmembrane helix</keyword>
<proteinExistence type="predicted"/>
<sequence length="140" mass="15127">MCRLTHIEKNKSMEPSLVVAIICIVVLVVALVLVLTSSLRQGDKPQCSSVALSSLPDLVTVGTPCRVYGQLTELWYMEVNGSTYVVGPTQTPLQSICEDDQECEAVVTSSSCQGIIPVAKLGIDRYYPLVDGCQLCDDCV</sequence>
<feature type="transmembrane region" description="Helical" evidence="1">
    <location>
        <begin position="17"/>
        <end position="36"/>
    </location>
</feature>
<keyword evidence="1" id="KW-0812">Transmembrane</keyword>
<reference evidence="2" key="1">
    <citation type="journal article" date="2020" name="Nature">
        <title>Giant virus diversity and host interactions through global metagenomics.</title>
        <authorList>
            <person name="Schulz F."/>
            <person name="Roux S."/>
            <person name="Paez-Espino D."/>
            <person name="Jungbluth S."/>
            <person name="Walsh D.A."/>
            <person name="Denef V.J."/>
            <person name="McMahon K.D."/>
            <person name="Konstantinidis K.T."/>
            <person name="Eloe-Fadrosh E.A."/>
            <person name="Kyrpides N.C."/>
            <person name="Woyke T."/>
        </authorList>
    </citation>
    <scope>NUCLEOTIDE SEQUENCE</scope>
    <source>
        <strain evidence="2">GVMAG-S-1063924-116</strain>
    </source>
</reference>
<dbReference type="AlphaFoldDB" id="A0A6C0JY38"/>
<name>A0A6C0JY38_9ZZZZ</name>
<organism evidence="2">
    <name type="scientific">viral metagenome</name>
    <dbReference type="NCBI Taxonomy" id="1070528"/>
    <lineage>
        <taxon>unclassified sequences</taxon>
        <taxon>metagenomes</taxon>
        <taxon>organismal metagenomes</taxon>
    </lineage>
</organism>
<keyword evidence="1" id="KW-0472">Membrane</keyword>
<dbReference type="EMBL" id="MN740698">
    <property type="protein sequence ID" value="QHU08654.1"/>
    <property type="molecule type" value="Genomic_DNA"/>
</dbReference>
<evidence type="ECO:0000313" key="2">
    <source>
        <dbReference type="EMBL" id="QHU08654.1"/>
    </source>
</evidence>
<evidence type="ECO:0000256" key="1">
    <source>
        <dbReference type="SAM" id="Phobius"/>
    </source>
</evidence>
<protein>
    <submittedName>
        <fullName evidence="2">Uncharacterized protein</fullName>
    </submittedName>
</protein>
<accession>A0A6C0JY38</accession>